<dbReference type="SUPFAM" id="SSF48173">
    <property type="entry name" value="Cryptochrome/photolyase FAD-binding domain"/>
    <property type="match status" value="1"/>
</dbReference>
<reference evidence="5 6" key="1">
    <citation type="submission" date="2021-05" db="EMBL/GenBank/DDBJ databases">
        <title>Comparative genomic studies on the polysaccharide-degrading batcterial strains of the Flammeovirga genus.</title>
        <authorList>
            <person name="Zewei F."/>
            <person name="Zheng Z."/>
            <person name="Yu L."/>
            <person name="Ruyue G."/>
            <person name="Yanhong M."/>
            <person name="Yuanyuan C."/>
            <person name="Jingyan G."/>
            <person name="Wenjun H."/>
        </authorList>
    </citation>
    <scope>NUCLEOTIDE SEQUENCE [LARGE SCALE GENOMIC DNA]</scope>
    <source>
        <strain evidence="5 6">NBRC:100898</strain>
    </source>
</reference>
<evidence type="ECO:0000256" key="3">
    <source>
        <dbReference type="PIRSR" id="PIRSR602081-1"/>
    </source>
</evidence>
<evidence type="ECO:0000259" key="4">
    <source>
        <dbReference type="Pfam" id="PF03441"/>
    </source>
</evidence>
<feature type="binding site" evidence="3">
    <location>
        <position position="67"/>
    </location>
    <ligand>
        <name>FAD</name>
        <dbReference type="ChEBI" id="CHEBI:57692"/>
    </ligand>
</feature>
<gene>
    <name evidence="5" type="ORF">KMW28_04980</name>
</gene>
<keyword evidence="2 3" id="KW-0274">FAD</keyword>
<keyword evidence="6" id="KW-1185">Reference proteome</keyword>
<accession>A0AAX1N677</accession>
<evidence type="ECO:0000256" key="1">
    <source>
        <dbReference type="ARBA" id="ARBA00022630"/>
    </source>
</evidence>
<dbReference type="GO" id="GO:0071949">
    <property type="term" value="F:FAD binding"/>
    <property type="evidence" value="ECO:0007669"/>
    <property type="project" value="TreeGrafter"/>
</dbReference>
<sequence>MHFSTKYSVILELLNNYNPDRYAASRNYIDGSVSYLSPYISRGVISTKKVYQLLLSKGYEFGKIEKFVQELAWRDYWQQLWVHKEELIDDDLKRTQPNVAHYQLPISILEKSTGIDALDHGIDELEKTGYMHNHMRMYISMLICNIGQTHWKQPAQWMYYHLLDGDWASNALSWQWVCGANSNKKYFANQENINKYTHTQQKGSYLDVSYNEIEYQKVPKELKATLNLELKTDLPEATSIVIDKKSPTFIYNSYQLDPEWHSPEKGNRILLLEPSHFEKFPISKRVLDFIIDLSKNIEGIQLFVGEFDELKAALGCAEIYFKEHPAFKHYKGNRESRDWISNISGDCHSFFKFWKLVKKDLKKDLETIL</sequence>
<keyword evidence="1 3" id="KW-0285">Flavoprotein</keyword>
<dbReference type="EMBL" id="CP076132">
    <property type="protein sequence ID" value="QWG02937.1"/>
    <property type="molecule type" value="Genomic_DNA"/>
</dbReference>
<feature type="binding site" evidence="3">
    <location>
        <position position="22"/>
    </location>
    <ligand>
        <name>FAD</name>
        <dbReference type="ChEBI" id="CHEBI:57692"/>
    </ligand>
</feature>
<dbReference type="Proteomes" id="UP000678679">
    <property type="component" value="Chromosome 1"/>
</dbReference>
<proteinExistence type="predicted"/>
<dbReference type="Gene3D" id="1.25.40.80">
    <property type="match status" value="1"/>
</dbReference>
<evidence type="ECO:0000313" key="6">
    <source>
        <dbReference type="Proteomes" id="UP000678679"/>
    </source>
</evidence>
<evidence type="ECO:0000313" key="5">
    <source>
        <dbReference type="EMBL" id="QWG02937.1"/>
    </source>
</evidence>
<dbReference type="RefSeq" id="WP_169664401.1">
    <property type="nucleotide sequence ID" value="NZ_CP076132.1"/>
</dbReference>
<feature type="domain" description="Cryptochrome/DNA photolyase FAD-binding" evidence="4">
    <location>
        <begin position="67"/>
        <end position="206"/>
    </location>
</feature>
<dbReference type="InterPro" id="IPR002081">
    <property type="entry name" value="Cryptochrome/DNA_photolyase_1"/>
</dbReference>
<name>A0AAX1N677_9BACT</name>
<dbReference type="GO" id="GO:0003677">
    <property type="term" value="F:DNA binding"/>
    <property type="evidence" value="ECO:0007669"/>
    <property type="project" value="TreeGrafter"/>
</dbReference>
<dbReference type="GO" id="GO:0003904">
    <property type="term" value="F:deoxyribodipyrimidine photo-lyase activity"/>
    <property type="evidence" value="ECO:0007669"/>
    <property type="project" value="TreeGrafter"/>
</dbReference>
<dbReference type="InterPro" id="IPR005101">
    <property type="entry name" value="Cryptochr/Photolyase_FAD-bd"/>
</dbReference>
<protein>
    <submittedName>
        <fullName evidence="5">Deoxyribodipyrimidine photolyase</fullName>
    </submittedName>
</protein>
<dbReference type="Gene3D" id="1.10.579.10">
    <property type="entry name" value="DNA Cyclobutane Dipyrimidine Photolyase, subunit A, domain 3"/>
    <property type="match status" value="1"/>
</dbReference>
<dbReference type="PANTHER" id="PTHR11455">
    <property type="entry name" value="CRYPTOCHROME"/>
    <property type="match status" value="1"/>
</dbReference>
<organism evidence="5 6">
    <name type="scientific">Flammeovirga yaeyamensis</name>
    <dbReference type="NCBI Taxonomy" id="367791"/>
    <lineage>
        <taxon>Bacteria</taxon>
        <taxon>Pseudomonadati</taxon>
        <taxon>Bacteroidota</taxon>
        <taxon>Cytophagia</taxon>
        <taxon>Cytophagales</taxon>
        <taxon>Flammeovirgaceae</taxon>
        <taxon>Flammeovirga</taxon>
    </lineage>
</organism>
<comment type="cofactor">
    <cofactor evidence="3">
        <name>FAD</name>
        <dbReference type="ChEBI" id="CHEBI:57692"/>
    </cofactor>
    <text evidence="3">Binds 1 FAD per subunit.</text>
</comment>
<dbReference type="InterPro" id="IPR036134">
    <property type="entry name" value="Crypto/Photolyase_FAD-like_sf"/>
</dbReference>
<evidence type="ECO:0000256" key="2">
    <source>
        <dbReference type="ARBA" id="ARBA00022827"/>
    </source>
</evidence>
<feature type="binding site" evidence="3">
    <location>
        <begin position="164"/>
        <end position="166"/>
    </location>
    <ligand>
        <name>FAD</name>
        <dbReference type="ChEBI" id="CHEBI:57692"/>
    </ligand>
</feature>
<dbReference type="Pfam" id="PF03441">
    <property type="entry name" value="FAD_binding_7"/>
    <property type="match status" value="1"/>
</dbReference>
<dbReference type="PANTHER" id="PTHR11455:SF9">
    <property type="entry name" value="CRYPTOCHROME CIRCADIAN CLOCK 5 ISOFORM X1"/>
    <property type="match status" value="1"/>
</dbReference>
<dbReference type="KEGG" id="fya:KMW28_04980"/>
<dbReference type="AlphaFoldDB" id="A0AAX1N677"/>